<proteinExistence type="predicted"/>
<keyword evidence="1" id="KW-1133">Transmembrane helix</keyword>
<reference evidence="2" key="1">
    <citation type="submission" date="2015-07" db="EMBL/GenBank/DDBJ databases">
        <title>MeaNS - Measles Nucleotide Surveillance Program.</title>
        <authorList>
            <person name="Tran T."/>
            <person name="Druce J."/>
        </authorList>
    </citation>
    <scope>NUCLEOTIDE SEQUENCE</scope>
    <source>
        <strain evidence="2">UCB-OBI-ISO-001</strain>
        <tissue evidence="2">Gonad</tissue>
    </source>
</reference>
<evidence type="ECO:0000313" key="2">
    <source>
        <dbReference type="EMBL" id="KOF62324.1"/>
    </source>
</evidence>
<gene>
    <name evidence="2" type="ORF">OCBIM_22024117mg</name>
</gene>
<feature type="transmembrane region" description="Helical" evidence="1">
    <location>
        <begin position="28"/>
        <end position="48"/>
    </location>
</feature>
<evidence type="ECO:0000256" key="1">
    <source>
        <dbReference type="SAM" id="Phobius"/>
    </source>
</evidence>
<name>A0A0L8FFC3_OCTBM</name>
<dbReference type="AlphaFoldDB" id="A0A0L8FFC3"/>
<protein>
    <submittedName>
        <fullName evidence="2">Uncharacterized protein</fullName>
    </submittedName>
</protein>
<dbReference type="EMBL" id="KQ433805">
    <property type="protein sequence ID" value="KOF62324.1"/>
    <property type="molecule type" value="Genomic_DNA"/>
</dbReference>
<organism evidence="2">
    <name type="scientific">Octopus bimaculoides</name>
    <name type="common">California two-spotted octopus</name>
    <dbReference type="NCBI Taxonomy" id="37653"/>
    <lineage>
        <taxon>Eukaryota</taxon>
        <taxon>Metazoa</taxon>
        <taxon>Spiralia</taxon>
        <taxon>Lophotrochozoa</taxon>
        <taxon>Mollusca</taxon>
        <taxon>Cephalopoda</taxon>
        <taxon>Coleoidea</taxon>
        <taxon>Octopodiformes</taxon>
        <taxon>Octopoda</taxon>
        <taxon>Incirrata</taxon>
        <taxon>Octopodidae</taxon>
        <taxon>Octopus</taxon>
    </lineage>
</organism>
<keyword evidence="1" id="KW-0812">Transmembrane</keyword>
<keyword evidence="1" id="KW-0472">Membrane</keyword>
<sequence>MLQHQHCGSSMTGLIPFSRLLLPNMRKLGVFPLFMDLLVILCYLGVGIPSVAGK</sequence>
<accession>A0A0L8FFC3</accession>